<evidence type="ECO:0000256" key="5">
    <source>
        <dbReference type="ARBA" id="ARBA00022679"/>
    </source>
</evidence>
<evidence type="ECO:0000256" key="2">
    <source>
        <dbReference type="ARBA" id="ARBA00005879"/>
    </source>
</evidence>
<dbReference type="InterPro" id="IPR050161">
    <property type="entry name" value="Siro_Cobalamin_biosynth"/>
</dbReference>
<evidence type="ECO:0000313" key="9">
    <source>
        <dbReference type="Proteomes" id="UP001143372"/>
    </source>
</evidence>
<proteinExistence type="inferred from homology"/>
<dbReference type="InterPro" id="IPR006362">
    <property type="entry name" value="Cbl_synth_CobM/CibF"/>
</dbReference>
<dbReference type="RefSeq" id="WP_271167775.1">
    <property type="nucleotide sequence ID" value="NZ_BSFI01000006.1"/>
</dbReference>
<dbReference type="GO" id="GO:0046026">
    <property type="term" value="F:precorrin-4 C11-methyltransferase activity"/>
    <property type="evidence" value="ECO:0007669"/>
    <property type="project" value="InterPro"/>
</dbReference>
<gene>
    <name evidence="8" type="primary">cobM</name>
    <name evidence="8" type="ORF">GCM10008179_11610</name>
</gene>
<dbReference type="Pfam" id="PF00590">
    <property type="entry name" value="TP_methylase"/>
    <property type="match status" value="1"/>
</dbReference>
<dbReference type="Gene3D" id="3.30.950.10">
    <property type="entry name" value="Methyltransferase, Cobalt-precorrin-4 Transmethylase, Domain 2"/>
    <property type="match status" value="1"/>
</dbReference>
<reference evidence="8" key="2">
    <citation type="submission" date="2023-01" db="EMBL/GenBank/DDBJ databases">
        <authorList>
            <person name="Sun Q."/>
            <person name="Evtushenko L."/>
        </authorList>
    </citation>
    <scope>NUCLEOTIDE SEQUENCE</scope>
    <source>
        <strain evidence="8">VKM B-2347</strain>
    </source>
</reference>
<evidence type="ECO:0000256" key="3">
    <source>
        <dbReference type="ARBA" id="ARBA00022573"/>
    </source>
</evidence>
<evidence type="ECO:0000256" key="1">
    <source>
        <dbReference type="ARBA" id="ARBA00004953"/>
    </source>
</evidence>
<comment type="similarity">
    <text evidence="2">Belongs to the precorrin methyltransferase family.</text>
</comment>
<keyword evidence="3" id="KW-0169">Cobalamin biosynthesis</keyword>
<dbReference type="GO" id="GO:0009236">
    <property type="term" value="P:cobalamin biosynthetic process"/>
    <property type="evidence" value="ECO:0007669"/>
    <property type="project" value="UniProtKB-KW"/>
</dbReference>
<dbReference type="InterPro" id="IPR014777">
    <property type="entry name" value="4pyrrole_Mease_sub1"/>
</dbReference>
<comment type="caution">
    <text evidence="8">The sequence shown here is derived from an EMBL/GenBank/DDBJ whole genome shotgun (WGS) entry which is preliminary data.</text>
</comment>
<evidence type="ECO:0000313" key="8">
    <source>
        <dbReference type="EMBL" id="GLK67523.1"/>
    </source>
</evidence>
<dbReference type="GO" id="GO:0032259">
    <property type="term" value="P:methylation"/>
    <property type="evidence" value="ECO:0007669"/>
    <property type="project" value="UniProtKB-KW"/>
</dbReference>
<protein>
    <submittedName>
        <fullName evidence="8">Precorrin-4 C(11)-methyltransferase</fullName>
    </submittedName>
</protein>
<keyword evidence="6" id="KW-0949">S-adenosyl-L-methionine</keyword>
<evidence type="ECO:0000256" key="4">
    <source>
        <dbReference type="ARBA" id="ARBA00022603"/>
    </source>
</evidence>
<keyword evidence="9" id="KW-1185">Reference proteome</keyword>
<keyword evidence="4" id="KW-0489">Methyltransferase</keyword>
<dbReference type="InterPro" id="IPR003043">
    <property type="entry name" value="Uropor_MeTrfase_CS"/>
</dbReference>
<organism evidence="8 9">
    <name type="scientific">Hansschlegelia plantiphila</name>
    <dbReference type="NCBI Taxonomy" id="374655"/>
    <lineage>
        <taxon>Bacteria</taxon>
        <taxon>Pseudomonadati</taxon>
        <taxon>Pseudomonadota</taxon>
        <taxon>Alphaproteobacteria</taxon>
        <taxon>Hyphomicrobiales</taxon>
        <taxon>Methylopilaceae</taxon>
        <taxon>Hansschlegelia</taxon>
    </lineage>
</organism>
<evidence type="ECO:0000259" key="7">
    <source>
        <dbReference type="Pfam" id="PF00590"/>
    </source>
</evidence>
<keyword evidence="5" id="KW-0808">Transferase</keyword>
<dbReference type="Gene3D" id="3.40.1010.10">
    <property type="entry name" value="Cobalt-precorrin-4 Transmethylase, Domain 1"/>
    <property type="match status" value="1"/>
</dbReference>
<dbReference type="CDD" id="cd11641">
    <property type="entry name" value="Precorrin-4_C11-MT"/>
    <property type="match status" value="1"/>
</dbReference>
<dbReference type="EMBL" id="BSFI01000006">
    <property type="protein sequence ID" value="GLK67523.1"/>
    <property type="molecule type" value="Genomic_DNA"/>
</dbReference>
<dbReference type="NCBIfam" id="TIGR01465">
    <property type="entry name" value="cobM_cbiF"/>
    <property type="match status" value="1"/>
</dbReference>
<accession>A0A9W6J178</accession>
<comment type="pathway">
    <text evidence="1">Cofactor biosynthesis; adenosylcobalamin biosynthesis.</text>
</comment>
<feature type="domain" description="Tetrapyrrole methylase" evidence="7">
    <location>
        <begin position="2"/>
        <end position="208"/>
    </location>
</feature>
<dbReference type="InterPro" id="IPR000878">
    <property type="entry name" value="4pyrrol_Mease"/>
</dbReference>
<dbReference type="InterPro" id="IPR035996">
    <property type="entry name" value="4pyrrol_Methylase_sf"/>
</dbReference>
<dbReference type="PANTHER" id="PTHR45790:SF4">
    <property type="entry name" value="COBALT-PRECORRIN-4 C(11)-METHYLTRANSFERASE"/>
    <property type="match status" value="1"/>
</dbReference>
<dbReference type="Proteomes" id="UP001143372">
    <property type="component" value="Unassembled WGS sequence"/>
</dbReference>
<dbReference type="PANTHER" id="PTHR45790">
    <property type="entry name" value="SIROHEME SYNTHASE-RELATED"/>
    <property type="match status" value="1"/>
</dbReference>
<dbReference type="SUPFAM" id="SSF53790">
    <property type="entry name" value="Tetrapyrrole methylase"/>
    <property type="match status" value="1"/>
</dbReference>
<reference evidence="8" key="1">
    <citation type="journal article" date="2014" name="Int. J. Syst. Evol. Microbiol.">
        <title>Complete genome sequence of Corynebacterium casei LMG S-19264T (=DSM 44701T), isolated from a smear-ripened cheese.</title>
        <authorList>
            <consortium name="US DOE Joint Genome Institute (JGI-PGF)"/>
            <person name="Walter F."/>
            <person name="Albersmeier A."/>
            <person name="Kalinowski J."/>
            <person name="Ruckert C."/>
        </authorList>
    </citation>
    <scope>NUCLEOTIDE SEQUENCE</scope>
    <source>
        <strain evidence="8">VKM B-2347</strain>
    </source>
</reference>
<sequence>MTVHFIGAGPGDPDLITVRGRDLIARCPVCLYAGSLVPAAVVAYAPEGARVIDTAAMSLDEIIAEIEAAHALGHDVARVHSGDPSLYGATAEQFSALRARGVPYEITPGVPAFAAAAARLGLELTVPEIAQTVVLSRLSGRASKMPDTETLEAVAAPRGTLVLHLAARQLARIAYELTPLYGADCPVALVARATWPDEAIVTGTLEDIVEKAAPLGIERTALIIVGRALNGMGARPSALYAAEHDRHLKPKG</sequence>
<dbReference type="PROSITE" id="PS00839">
    <property type="entry name" value="SUMT_1"/>
    <property type="match status" value="1"/>
</dbReference>
<dbReference type="InterPro" id="IPR014776">
    <property type="entry name" value="4pyrrole_Mease_sub2"/>
</dbReference>
<dbReference type="AlphaFoldDB" id="A0A9W6J178"/>
<evidence type="ECO:0000256" key="6">
    <source>
        <dbReference type="ARBA" id="ARBA00022691"/>
    </source>
</evidence>
<name>A0A9W6J178_9HYPH</name>